<protein>
    <recommendedName>
        <fullName evidence="4">LHH domain-containing protein</fullName>
    </recommendedName>
</protein>
<dbReference type="AlphaFoldDB" id="A0A512ABK2"/>
<dbReference type="OrthoDB" id="2729426at2"/>
<dbReference type="EMBL" id="BJYQ01000065">
    <property type="protein sequence ID" value="GEN97075.1"/>
    <property type="molecule type" value="Genomic_DNA"/>
</dbReference>
<dbReference type="RefSeq" id="WP_015604333.1">
    <property type="nucleotide sequence ID" value="NZ_BJYQ01000065.1"/>
</dbReference>
<evidence type="ECO:0000256" key="1">
    <source>
        <dbReference type="SAM" id="SignalP"/>
    </source>
</evidence>
<dbReference type="Proteomes" id="UP000321868">
    <property type="component" value="Unassembled WGS sequence"/>
</dbReference>
<comment type="caution">
    <text evidence="2">The sequence shown here is derived from an EMBL/GenBank/DDBJ whole genome shotgun (WGS) entry which is preliminary data.</text>
</comment>
<feature type="signal peptide" evidence="1">
    <location>
        <begin position="1"/>
        <end position="29"/>
    </location>
</feature>
<accession>A0A512ABK2</accession>
<feature type="chain" id="PRO_5038664525" description="LHH domain-containing protein" evidence="1">
    <location>
        <begin position="30"/>
        <end position="375"/>
    </location>
</feature>
<reference evidence="2 3" key="1">
    <citation type="submission" date="2019-07" db="EMBL/GenBank/DDBJ databases">
        <title>Whole genome shotgun sequence of Streptococcus oligofermentans NBRC 106105.</title>
        <authorList>
            <person name="Hosoyama A."/>
            <person name="Uohara A."/>
            <person name="Ohji S."/>
            <person name="Ichikawa N."/>
        </authorList>
    </citation>
    <scope>NUCLEOTIDE SEQUENCE [LARGE SCALE GENOMIC DNA]</scope>
    <source>
        <strain evidence="2 3">NBRC 106105</strain>
    </source>
</reference>
<name>A0A512ABK2_STRCR</name>
<dbReference type="PROSITE" id="PS51257">
    <property type="entry name" value="PROKAR_LIPOPROTEIN"/>
    <property type="match status" value="1"/>
</dbReference>
<organism evidence="2 3">
    <name type="scientific">Streptococcus cristatus</name>
    <dbReference type="NCBI Taxonomy" id="45634"/>
    <lineage>
        <taxon>Bacteria</taxon>
        <taxon>Bacillati</taxon>
        <taxon>Bacillota</taxon>
        <taxon>Bacilli</taxon>
        <taxon>Lactobacillales</taxon>
        <taxon>Streptococcaceae</taxon>
        <taxon>Streptococcus</taxon>
    </lineage>
</organism>
<proteinExistence type="predicted"/>
<evidence type="ECO:0008006" key="4">
    <source>
        <dbReference type="Google" id="ProtNLM"/>
    </source>
</evidence>
<sequence length="375" mass="41274">MKISKKIFHFLLICIVLLPSLLACSSVNNQNQENSKTKDTNTRINNVEEVDKSNLSYLVSESLENSKYPVLVEDIAIQTMSQEYYEELEFNSQENIYFGHTENQLLQMFDTAKYSFTVNSNGETIVGLDSDLFTEDYLTKAMKNVAIGSGVIIVCASVSVVLSGGATTPMAIMIVAGELTTEAALASVISGVVTAGIAKFNGESNEKILENTITSASEGFKYAALFSGATKVLTSTGKYISTNIYPKANSFLTQKQAIKEGGTYRELFSKFKGNLKDNKLQIHHVPANASSSETVMSRLDGPSILMTEKDHALTASYGSSLSAQSYRAKQAKYIEEGNWKKAFEMDVNDIRSKFGEKYDEALKAAERAAREKKLW</sequence>
<evidence type="ECO:0000313" key="3">
    <source>
        <dbReference type="Proteomes" id="UP000321868"/>
    </source>
</evidence>
<evidence type="ECO:0000313" key="2">
    <source>
        <dbReference type="EMBL" id="GEN97075.1"/>
    </source>
</evidence>
<keyword evidence="1" id="KW-0732">Signal</keyword>
<gene>
    <name evidence="2" type="ORF">SOL01_09490</name>
</gene>